<dbReference type="RefSeq" id="WP_128779410.1">
    <property type="nucleotide sequence ID" value="NZ_RYFI01000031.1"/>
</dbReference>
<dbReference type="AlphaFoldDB" id="A0A4Q0M422"/>
<name>A0A4Q0M422_9HYPH</name>
<dbReference type="InterPro" id="IPR010877">
    <property type="entry name" value="Phage_Mu_Gp46"/>
</dbReference>
<organism evidence="1 2">
    <name type="scientific">Hansschlegelia zhihuaiae</name>
    <dbReference type="NCBI Taxonomy" id="405005"/>
    <lineage>
        <taxon>Bacteria</taxon>
        <taxon>Pseudomonadati</taxon>
        <taxon>Pseudomonadota</taxon>
        <taxon>Alphaproteobacteria</taxon>
        <taxon>Hyphomicrobiales</taxon>
        <taxon>Methylopilaceae</taxon>
        <taxon>Hansschlegelia</taxon>
    </lineage>
</organism>
<dbReference type="Pfam" id="PF07409">
    <property type="entry name" value="GP46"/>
    <property type="match status" value="1"/>
</dbReference>
<keyword evidence="2" id="KW-1185">Reference proteome</keyword>
<evidence type="ECO:0008006" key="3">
    <source>
        <dbReference type="Google" id="ProtNLM"/>
    </source>
</evidence>
<protein>
    <recommendedName>
        <fullName evidence="3">Mu-like prophage protein gp46</fullName>
    </recommendedName>
</protein>
<evidence type="ECO:0000313" key="2">
    <source>
        <dbReference type="Proteomes" id="UP000289708"/>
    </source>
</evidence>
<dbReference type="OrthoDB" id="5677166at2"/>
<accession>A0A4Q0M422</accession>
<evidence type="ECO:0000313" key="1">
    <source>
        <dbReference type="EMBL" id="RXF67680.1"/>
    </source>
</evidence>
<dbReference type="Proteomes" id="UP000289708">
    <property type="component" value="Unassembled WGS sequence"/>
</dbReference>
<proteinExistence type="predicted"/>
<sequence>MVDLTLSPLGEFGVETLPPDIVWETGRGDFALAAGPEDGGVGGLKAANPIATAVLMLLFSDVRYDPAAGALDQDRLADDPRGWVGDGFDVQSSRGEAPLGSRLWLCRRATIGEQASRDAQVAAEAALRPLIAQGLADRVTVTVEIKPETESLRLSVEVVSRERTVFAQSYDPLWGRSDGGL</sequence>
<dbReference type="EMBL" id="RYFI01000031">
    <property type="protein sequence ID" value="RXF67680.1"/>
    <property type="molecule type" value="Genomic_DNA"/>
</dbReference>
<gene>
    <name evidence="1" type="ORF">EK403_20980</name>
</gene>
<reference evidence="1 2" key="1">
    <citation type="submission" date="2018-12" db="EMBL/GenBank/DDBJ databases">
        <title>bacterium Hansschlegelia zhihuaiae S113.</title>
        <authorList>
            <person name="He J."/>
        </authorList>
    </citation>
    <scope>NUCLEOTIDE SEQUENCE [LARGE SCALE GENOMIC DNA]</scope>
    <source>
        <strain evidence="1 2">S 113</strain>
    </source>
</reference>
<comment type="caution">
    <text evidence="1">The sequence shown here is derived from an EMBL/GenBank/DDBJ whole genome shotgun (WGS) entry which is preliminary data.</text>
</comment>